<protein>
    <submittedName>
        <fullName evidence="1">Uncharacterized protein</fullName>
    </submittedName>
</protein>
<keyword evidence="2" id="KW-1185">Reference proteome</keyword>
<dbReference type="Proteomes" id="UP000747542">
    <property type="component" value="Unassembled WGS sequence"/>
</dbReference>
<evidence type="ECO:0000313" key="2">
    <source>
        <dbReference type="Proteomes" id="UP000747542"/>
    </source>
</evidence>
<evidence type="ECO:0000313" key="1">
    <source>
        <dbReference type="EMBL" id="KAG7158001.1"/>
    </source>
</evidence>
<organism evidence="1 2">
    <name type="scientific">Homarus americanus</name>
    <name type="common">American lobster</name>
    <dbReference type="NCBI Taxonomy" id="6706"/>
    <lineage>
        <taxon>Eukaryota</taxon>
        <taxon>Metazoa</taxon>
        <taxon>Ecdysozoa</taxon>
        <taxon>Arthropoda</taxon>
        <taxon>Crustacea</taxon>
        <taxon>Multicrustacea</taxon>
        <taxon>Malacostraca</taxon>
        <taxon>Eumalacostraca</taxon>
        <taxon>Eucarida</taxon>
        <taxon>Decapoda</taxon>
        <taxon>Pleocyemata</taxon>
        <taxon>Astacidea</taxon>
        <taxon>Nephropoidea</taxon>
        <taxon>Nephropidae</taxon>
        <taxon>Homarus</taxon>
    </lineage>
</organism>
<comment type="caution">
    <text evidence="1">The sequence shown here is derived from an EMBL/GenBank/DDBJ whole genome shotgun (WGS) entry which is preliminary data.</text>
</comment>
<dbReference type="EMBL" id="JAHLQT010035946">
    <property type="protein sequence ID" value="KAG7158001.1"/>
    <property type="molecule type" value="Genomic_DNA"/>
</dbReference>
<gene>
    <name evidence="1" type="ORF">Hamer_G014881</name>
</gene>
<dbReference type="AlphaFoldDB" id="A0A8J5MNI6"/>
<sequence length="90" mass="10062">MASPPVLLEKPESTTELRNNLKMICPLMLGPGELAAIAAQEQDDSLRLLFDSANDSGHTTGYFSQDDCFVRRWLHRLCRGRSRTGLLSLK</sequence>
<accession>A0A8J5MNI6</accession>
<name>A0A8J5MNI6_HOMAM</name>
<proteinExistence type="predicted"/>
<reference evidence="1" key="1">
    <citation type="journal article" date="2021" name="Sci. Adv.">
        <title>The American lobster genome reveals insights on longevity, neural, and immune adaptations.</title>
        <authorList>
            <person name="Polinski J.M."/>
            <person name="Zimin A.V."/>
            <person name="Clark K.F."/>
            <person name="Kohn A.B."/>
            <person name="Sadowski N."/>
            <person name="Timp W."/>
            <person name="Ptitsyn A."/>
            <person name="Khanna P."/>
            <person name="Romanova D.Y."/>
            <person name="Williams P."/>
            <person name="Greenwood S.J."/>
            <person name="Moroz L.L."/>
            <person name="Walt D.R."/>
            <person name="Bodnar A.G."/>
        </authorList>
    </citation>
    <scope>NUCLEOTIDE SEQUENCE</scope>
    <source>
        <strain evidence="1">GMGI-L3</strain>
    </source>
</reference>